<evidence type="ECO:0000313" key="2">
    <source>
        <dbReference type="EMBL" id="JAD28951.1"/>
    </source>
</evidence>
<sequence>MLLINSMMSTVLPTPAPPNSPIFPPRR</sequence>
<proteinExistence type="predicted"/>
<feature type="region of interest" description="Disordered" evidence="1">
    <location>
        <begin position="1"/>
        <end position="27"/>
    </location>
</feature>
<accession>A0A0A8YR96</accession>
<dbReference type="AlphaFoldDB" id="A0A0A8YR96"/>
<dbReference type="EMBL" id="GBRH01268944">
    <property type="protein sequence ID" value="JAD28951.1"/>
    <property type="molecule type" value="Transcribed_RNA"/>
</dbReference>
<reference evidence="2" key="2">
    <citation type="journal article" date="2015" name="Data Brief">
        <title>Shoot transcriptome of the giant reed, Arundo donax.</title>
        <authorList>
            <person name="Barrero R.A."/>
            <person name="Guerrero F.D."/>
            <person name="Moolhuijzen P."/>
            <person name="Goolsby J.A."/>
            <person name="Tidwell J."/>
            <person name="Bellgard S.E."/>
            <person name="Bellgard M.I."/>
        </authorList>
    </citation>
    <scope>NUCLEOTIDE SEQUENCE</scope>
    <source>
        <tissue evidence="2">Shoot tissue taken approximately 20 cm above the soil surface</tissue>
    </source>
</reference>
<name>A0A0A8YR96_ARUDO</name>
<reference evidence="2" key="1">
    <citation type="submission" date="2014-09" db="EMBL/GenBank/DDBJ databases">
        <authorList>
            <person name="Magalhaes I.L.F."/>
            <person name="Oliveira U."/>
            <person name="Santos F.R."/>
            <person name="Vidigal T.H.D.A."/>
            <person name="Brescovit A.D."/>
            <person name="Santos A.J."/>
        </authorList>
    </citation>
    <scope>NUCLEOTIDE SEQUENCE</scope>
    <source>
        <tissue evidence="2">Shoot tissue taken approximately 20 cm above the soil surface</tissue>
    </source>
</reference>
<evidence type="ECO:0000256" key="1">
    <source>
        <dbReference type="SAM" id="MobiDB-lite"/>
    </source>
</evidence>
<protein>
    <submittedName>
        <fullName evidence="2">AtpB, OrsajCp032</fullName>
    </submittedName>
</protein>
<feature type="compositionally biased region" description="Polar residues" evidence="1">
    <location>
        <begin position="1"/>
        <end position="12"/>
    </location>
</feature>
<feature type="compositionally biased region" description="Pro residues" evidence="1">
    <location>
        <begin position="14"/>
        <end position="27"/>
    </location>
</feature>
<organism evidence="2">
    <name type="scientific">Arundo donax</name>
    <name type="common">Giant reed</name>
    <name type="synonym">Donax arundinaceus</name>
    <dbReference type="NCBI Taxonomy" id="35708"/>
    <lineage>
        <taxon>Eukaryota</taxon>
        <taxon>Viridiplantae</taxon>
        <taxon>Streptophyta</taxon>
        <taxon>Embryophyta</taxon>
        <taxon>Tracheophyta</taxon>
        <taxon>Spermatophyta</taxon>
        <taxon>Magnoliopsida</taxon>
        <taxon>Liliopsida</taxon>
        <taxon>Poales</taxon>
        <taxon>Poaceae</taxon>
        <taxon>PACMAD clade</taxon>
        <taxon>Arundinoideae</taxon>
        <taxon>Arundineae</taxon>
        <taxon>Arundo</taxon>
    </lineage>
</organism>